<reference evidence="2" key="1">
    <citation type="submission" date="2025-08" db="UniProtKB">
        <authorList>
            <consortium name="RefSeq"/>
        </authorList>
    </citation>
    <scope>IDENTIFICATION</scope>
    <source>
        <tissue evidence="2">Blood</tissue>
    </source>
</reference>
<accession>A0ABM3QA59</accession>
<dbReference type="Proteomes" id="UP001652583">
    <property type="component" value="Chromosome B3"/>
</dbReference>
<evidence type="ECO:0000313" key="2">
    <source>
        <dbReference type="RefSeq" id="XP_053080806.1"/>
    </source>
</evidence>
<organism evidence="1 2">
    <name type="scientific">Acinonyx jubatus</name>
    <name type="common">Cheetah</name>
    <dbReference type="NCBI Taxonomy" id="32536"/>
    <lineage>
        <taxon>Eukaryota</taxon>
        <taxon>Metazoa</taxon>
        <taxon>Chordata</taxon>
        <taxon>Craniata</taxon>
        <taxon>Vertebrata</taxon>
        <taxon>Euteleostomi</taxon>
        <taxon>Mammalia</taxon>
        <taxon>Eutheria</taxon>
        <taxon>Laurasiatheria</taxon>
        <taxon>Carnivora</taxon>
        <taxon>Feliformia</taxon>
        <taxon>Felidae</taxon>
        <taxon>Felinae</taxon>
        <taxon>Acinonyx</taxon>
    </lineage>
</organism>
<dbReference type="RefSeq" id="XP_053080806.1">
    <property type="nucleotide sequence ID" value="XM_053224831.1"/>
</dbReference>
<gene>
    <name evidence="2" type="primary">LOC128316100</name>
</gene>
<dbReference type="GeneID" id="128316100"/>
<sequence length="261" mass="28559">MYMVGPGIRSFLGSRDSMSKVWQGCLDMGEEEKEEEGKVPKRSEQSLVPHRLASLSCSHLIPNPSLNQLQHSPSCKSKSAWMDKEAAAHTGDLKEHNLERAEAGRGIPMALTILNIKPASATCCLLQVMGSVRQLLTVSPARGPVDTRHCGPWLSPPCSLRTLNSAELLLFKRGWELDLLGSNGLRGIWLLKSEEVCLSGLRDLRDQGSASGKIISCLIARIPGPQHGYDFRASFHCRPDQQMLPAECSGTFTTLTKPMIG</sequence>
<evidence type="ECO:0000313" key="1">
    <source>
        <dbReference type="Proteomes" id="UP001652583"/>
    </source>
</evidence>
<protein>
    <submittedName>
        <fullName evidence="2">Uncharacterized protein LOC128316100</fullName>
    </submittedName>
</protein>
<proteinExistence type="predicted"/>
<name>A0ABM3QA59_ACIJB</name>
<keyword evidence="1" id="KW-1185">Reference proteome</keyword>